<dbReference type="InterPro" id="IPR009922">
    <property type="entry name" value="DUF1457"/>
</dbReference>
<dbReference type="PIRSF" id="PIRSF031878">
    <property type="entry name" value="UCP031878"/>
    <property type="match status" value="1"/>
</dbReference>
<reference evidence="1 2" key="1">
    <citation type="submission" date="2018-06" db="EMBL/GenBank/DDBJ databases">
        <title>Genomic Encyclopedia of Type Strains, Phase IV (KMG-IV): sequencing the most valuable type-strain genomes for metagenomic binning, comparative biology and taxonomic classification.</title>
        <authorList>
            <person name="Goeker M."/>
        </authorList>
    </citation>
    <scope>NUCLEOTIDE SEQUENCE [LARGE SCALE GENOMIC DNA]</scope>
    <source>
        <strain evidence="1 2">DSM 24875</strain>
    </source>
</reference>
<dbReference type="RefSeq" id="WP_113888155.1">
    <property type="nucleotide sequence ID" value="NZ_QNRK01000004.1"/>
</dbReference>
<dbReference type="Proteomes" id="UP000253529">
    <property type="component" value="Unassembled WGS sequence"/>
</dbReference>
<dbReference type="AlphaFoldDB" id="A0A366FQS5"/>
<protein>
    <recommendedName>
        <fullName evidence="3">PAS domain-containing protein</fullName>
    </recommendedName>
</protein>
<dbReference type="OrthoDB" id="8480244at2"/>
<accession>A0A366FQS5</accession>
<name>A0A366FQS5_9HYPH</name>
<evidence type="ECO:0000313" key="2">
    <source>
        <dbReference type="Proteomes" id="UP000253529"/>
    </source>
</evidence>
<gene>
    <name evidence="1" type="ORF">DFR50_104207</name>
</gene>
<comment type="caution">
    <text evidence="1">The sequence shown here is derived from an EMBL/GenBank/DDBJ whole genome shotgun (WGS) entry which is preliminary data.</text>
</comment>
<organism evidence="1 2">
    <name type="scientific">Roseiarcus fermentans</name>
    <dbReference type="NCBI Taxonomy" id="1473586"/>
    <lineage>
        <taxon>Bacteria</taxon>
        <taxon>Pseudomonadati</taxon>
        <taxon>Pseudomonadota</taxon>
        <taxon>Alphaproteobacteria</taxon>
        <taxon>Hyphomicrobiales</taxon>
        <taxon>Roseiarcaceae</taxon>
        <taxon>Roseiarcus</taxon>
    </lineage>
</organism>
<evidence type="ECO:0000313" key="1">
    <source>
        <dbReference type="EMBL" id="RBP16927.1"/>
    </source>
</evidence>
<keyword evidence="2" id="KW-1185">Reference proteome</keyword>
<evidence type="ECO:0008006" key="3">
    <source>
        <dbReference type="Google" id="ProtNLM"/>
    </source>
</evidence>
<dbReference type="Pfam" id="PF07310">
    <property type="entry name" value="PAS_5"/>
    <property type="match status" value="1"/>
</dbReference>
<dbReference type="EMBL" id="QNRK01000004">
    <property type="protein sequence ID" value="RBP16927.1"/>
    <property type="molecule type" value="Genomic_DNA"/>
</dbReference>
<sequence>MRQAVSRALYAYWRGLGATGGRPERDALDLGALRGFLSETFVLDFDPAGGFPFRICGATIAAVFLNDLRGAPFLTLWREADRDRVASIVRAAADDGSARLLLAEGSPAGLAPVRIEVMLLPLSHRGATHARMLGSLAARPGSDWLGLIGSGPMTLTASDLLAPQQRGVADPASAR</sequence>
<proteinExistence type="predicted"/>